<reference evidence="1 2" key="1">
    <citation type="submission" date="2023-11" db="EMBL/GenBank/DDBJ databases">
        <title>Halocaridina rubra genome assembly.</title>
        <authorList>
            <person name="Smith C."/>
        </authorList>
    </citation>
    <scope>NUCLEOTIDE SEQUENCE [LARGE SCALE GENOMIC DNA]</scope>
    <source>
        <strain evidence="1">EP-1</strain>
        <tissue evidence="1">Whole</tissue>
    </source>
</reference>
<dbReference type="EMBL" id="JAXCGZ010000421">
    <property type="protein sequence ID" value="KAK7086017.1"/>
    <property type="molecule type" value="Genomic_DNA"/>
</dbReference>
<feature type="non-terminal residue" evidence="1">
    <location>
        <position position="62"/>
    </location>
</feature>
<evidence type="ECO:0000313" key="2">
    <source>
        <dbReference type="Proteomes" id="UP001381693"/>
    </source>
</evidence>
<proteinExistence type="predicted"/>
<gene>
    <name evidence="1" type="ORF">SK128_006719</name>
</gene>
<dbReference type="Proteomes" id="UP001381693">
    <property type="component" value="Unassembled WGS sequence"/>
</dbReference>
<name>A0AAN9AG25_HALRR</name>
<evidence type="ECO:0000313" key="1">
    <source>
        <dbReference type="EMBL" id="KAK7086017.1"/>
    </source>
</evidence>
<protein>
    <submittedName>
        <fullName evidence="1">Uncharacterized protein</fullName>
    </submittedName>
</protein>
<accession>A0AAN9AG25</accession>
<comment type="caution">
    <text evidence="1">The sequence shown here is derived from an EMBL/GenBank/DDBJ whole genome shotgun (WGS) entry which is preliminary data.</text>
</comment>
<dbReference type="AlphaFoldDB" id="A0AAN9AG25"/>
<sequence length="62" mass="6528">MEHVVVFMNCGWRWAYSSAVPTGALLAVGLSAVARAVPPAAAGGTTHRQLLLQHRVLCLGSQ</sequence>
<organism evidence="1 2">
    <name type="scientific">Halocaridina rubra</name>
    <name type="common">Hawaiian red shrimp</name>
    <dbReference type="NCBI Taxonomy" id="373956"/>
    <lineage>
        <taxon>Eukaryota</taxon>
        <taxon>Metazoa</taxon>
        <taxon>Ecdysozoa</taxon>
        <taxon>Arthropoda</taxon>
        <taxon>Crustacea</taxon>
        <taxon>Multicrustacea</taxon>
        <taxon>Malacostraca</taxon>
        <taxon>Eumalacostraca</taxon>
        <taxon>Eucarida</taxon>
        <taxon>Decapoda</taxon>
        <taxon>Pleocyemata</taxon>
        <taxon>Caridea</taxon>
        <taxon>Atyoidea</taxon>
        <taxon>Atyidae</taxon>
        <taxon>Halocaridina</taxon>
    </lineage>
</organism>
<keyword evidence="2" id="KW-1185">Reference proteome</keyword>